<gene>
    <name evidence="2" type="ORF">ARMOST_01817</name>
</gene>
<organism evidence="2 3">
    <name type="scientific">Armillaria ostoyae</name>
    <name type="common">Armillaria root rot fungus</name>
    <dbReference type="NCBI Taxonomy" id="47428"/>
    <lineage>
        <taxon>Eukaryota</taxon>
        <taxon>Fungi</taxon>
        <taxon>Dikarya</taxon>
        <taxon>Basidiomycota</taxon>
        <taxon>Agaricomycotina</taxon>
        <taxon>Agaricomycetes</taxon>
        <taxon>Agaricomycetidae</taxon>
        <taxon>Agaricales</taxon>
        <taxon>Marasmiineae</taxon>
        <taxon>Physalacriaceae</taxon>
        <taxon>Armillaria</taxon>
    </lineage>
</organism>
<name>A0A284QQ05_ARMOS</name>
<evidence type="ECO:0000313" key="3">
    <source>
        <dbReference type="Proteomes" id="UP000219338"/>
    </source>
</evidence>
<evidence type="ECO:0000256" key="1">
    <source>
        <dbReference type="SAM" id="MobiDB-lite"/>
    </source>
</evidence>
<dbReference type="OrthoDB" id="3224400at2759"/>
<reference evidence="3" key="1">
    <citation type="journal article" date="2017" name="Nat. Ecol. Evol.">
        <title>Genome expansion and lineage-specific genetic innovations in the forest pathogenic fungi Armillaria.</title>
        <authorList>
            <person name="Sipos G."/>
            <person name="Prasanna A.N."/>
            <person name="Walter M.C."/>
            <person name="O'Connor E."/>
            <person name="Balint B."/>
            <person name="Krizsan K."/>
            <person name="Kiss B."/>
            <person name="Hess J."/>
            <person name="Varga T."/>
            <person name="Slot J."/>
            <person name="Riley R."/>
            <person name="Boka B."/>
            <person name="Rigling D."/>
            <person name="Barry K."/>
            <person name="Lee J."/>
            <person name="Mihaltcheva S."/>
            <person name="LaButti K."/>
            <person name="Lipzen A."/>
            <person name="Waldron R."/>
            <person name="Moloney N.M."/>
            <person name="Sperisen C."/>
            <person name="Kredics L."/>
            <person name="Vagvoelgyi C."/>
            <person name="Patrignani A."/>
            <person name="Fitzpatrick D."/>
            <person name="Nagy I."/>
            <person name="Doyle S."/>
            <person name="Anderson J.B."/>
            <person name="Grigoriev I.V."/>
            <person name="Gueldener U."/>
            <person name="Muensterkoetter M."/>
            <person name="Nagy L.G."/>
        </authorList>
    </citation>
    <scope>NUCLEOTIDE SEQUENCE [LARGE SCALE GENOMIC DNA]</scope>
    <source>
        <strain evidence="3">C18/9</strain>
    </source>
</reference>
<keyword evidence="3" id="KW-1185">Reference proteome</keyword>
<feature type="region of interest" description="Disordered" evidence="1">
    <location>
        <begin position="1"/>
        <end position="49"/>
    </location>
</feature>
<evidence type="ECO:0000313" key="2">
    <source>
        <dbReference type="EMBL" id="SJK98549.1"/>
    </source>
</evidence>
<dbReference type="AlphaFoldDB" id="A0A284QQ05"/>
<accession>A0A284QQ05</accession>
<proteinExistence type="predicted"/>
<feature type="compositionally biased region" description="Low complexity" evidence="1">
    <location>
        <begin position="1"/>
        <end position="17"/>
    </location>
</feature>
<protein>
    <submittedName>
        <fullName evidence="2">Uncharacterized protein</fullName>
    </submittedName>
</protein>
<dbReference type="Proteomes" id="UP000219338">
    <property type="component" value="Unassembled WGS sequence"/>
</dbReference>
<feature type="compositionally biased region" description="Polar residues" evidence="1">
    <location>
        <begin position="25"/>
        <end position="44"/>
    </location>
</feature>
<dbReference type="EMBL" id="FUEG01000001">
    <property type="protein sequence ID" value="SJK98549.1"/>
    <property type="molecule type" value="Genomic_DNA"/>
</dbReference>
<sequence>MSAPSKATTTTATATSSQVKINDAGDTSSISSTPRDGTSKPSQQQHRDRPLTEIIGQTFPSFDHHSIVVKPFEEESARDTAFSQELSAMLLDVVLETHAWASARPKHESQVAVQKFEKKISQVMEVEKEQGTLPFSLSSLPSVIFEQTRERLNEFVCRMKTALAALTGLGL</sequence>